<reference evidence="8" key="1">
    <citation type="submission" date="2016-09" db="EMBL/GenBank/DDBJ databases">
        <authorList>
            <person name="Jeantristanb JTB J.-T."/>
            <person name="Ricardo R."/>
        </authorList>
    </citation>
    <scope>NUCLEOTIDE SEQUENCE [LARGE SCALE GENOMIC DNA]</scope>
</reference>
<keyword evidence="5 6" id="KW-0472">Membrane</keyword>
<keyword evidence="2" id="KW-0813">Transport</keyword>
<dbReference type="Proteomes" id="UP000198372">
    <property type="component" value="Unassembled WGS sequence"/>
</dbReference>
<evidence type="ECO:0000256" key="1">
    <source>
        <dbReference type="ARBA" id="ARBA00004141"/>
    </source>
</evidence>
<gene>
    <name evidence="7" type="ORF">BQ2448_4292</name>
</gene>
<evidence type="ECO:0000256" key="6">
    <source>
        <dbReference type="SAM" id="Phobius"/>
    </source>
</evidence>
<proteinExistence type="predicted"/>
<comment type="subcellular location">
    <subcellularLocation>
        <location evidence="1">Membrane</location>
        <topology evidence="1">Multi-pass membrane protein</topology>
    </subcellularLocation>
</comment>
<protein>
    <submittedName>
        <fullName evidence="7">BQ2448_4292 protein</fullName>
    </submittedName>
</protein>
<dbReference type="InterPro" id="IPR036259">
    <property type="entry name" value="MFS_trans_sf"/>
</dbReference>
<dbReference type="STRING" id="269621.A0A238FHV5"/>
<name>A0A238FHV5_9BASI</name>
<organism evidence="7 8">
    <name type="scientific">Microbotryum intermedium</name>
    <dbReference type="NCBI Taxonomy" id="269621"/>
    <lineage>
        <taxon>Eukaryota</taxon>
        <taxon>Fungi</taxon>
        <taxon>Dikarya</taxon>
        <taxon>Basidiomycota</taxon>
        <taxon>Pucciniomycotina</taxon>
        <taxon>Microbotryomycetes</taxon>
        <taxon>Microbotryales</taxon>
        <taxon>Microbotryaceae</taxon>
        <taxon>Microbotryum</taxon>
    </lineage>
</organism>
<keyword evidence="4 6" id="KW-1133">Transmembrane helix</keyword>
<feature type="transmembrane region" description="Helical" evidence="6">
    <location>
        <begin position="148"/>
        <end position="168"/>
    </location>
</feature>
<sequence length="324" mass="35942">MAASILANMEGSFGGREAWRNLFFVEAIITVAVAFIAVPILPDFPHNSRGFSQEERNLAMQRILRSTTFAVADCSRQSVLMNRHFQTLRQSEDVGVEDEIEVGAFRSLIDTLLDPKAWVMALTLTALVVGLSFNQFPTLTKTLGYNNTVSLLLCAPSFFFASLCAFFVGRHSDKTQERAMHIIIPVLLGIIGCIITISTEALAARYVALFLLAQTYAGFVVFFAWIFNTFPRPAMKCGIAIAFINAFSQFGNISGAYTYPQYWGPSYVKTFGIVIAMFSICIDGVLFHRCTLGRLNRQLIEAEARGESCELSGVELPKGFRYVL</sequence>
<keyword evidence="3 6" id="KW-0812">Transmembrane</keyword>
<feature type="transmembrane region" description="Helical" evidence="6">
    <location>
        <begin position="203"/>
        <end position="227"/>
    </location>
</feature>
<evidence type="ECO:0000313" key="7">
    <source>
        <dbReference type="EMBL" id="SCV72755.1"/>
    </source>
</evidence>
<feature type="transmembrane region" description="Helical" evidence="6">
    <location>
        <begin position="180"/>
        <end position="197"/>
    </location>
</feature>
<dbReference type="EMBL" id="FMSP01000009">
    <property type="protein sequence ID" value="SCV72755.1"/>
    <property type="molecule type" value="Genomic_DNA"/>
</dbReference>
<dbReference type="Pfam" id="PF07690">
    <property type="entry name" value="MFS_1"/>
    <property type="match status" value="1"/>
</dbReference>
<evidence type="ECO:0000256" key="5">
    <source>
        <dbReference type="ARBA" id="ARBA00023136"/>
    </source>
</evidence>
<evidence type="ECO:0000313" key="8">
    <source>
        <dbReference type="Proteomes" id="UP000198372"/>
    </source>
</evidence>
<dbReference type="GO" id="GO:0022857">
    <property type="term" value="F:transmembrane transporter activity"/>
    <property type="evidence" value="ECO:0007669"/>
    <property type="project" value="InterPro"/>
</dbReference>
<dbReference type="InterPro" id="IPR011701">
    <property type="entry name" value="MFS"/>
</dbReference>
<dbReference type="SUPFAM" id="SSF103473">
    <property type="entry name" value="MFS general substrate transporter"/>
    <property type="match status" value="1"/>
</dbReference>
<dbReference type="AlphaFoldDB" id="A0A238FHV5"/>
<accession>A0A238FHV5</accession>
<dbReference type="OrthoDB" id="2985014at2759"/>
<feature type="transmembrane region" description="Helical" evidence="6">
    <location>
        <begin position="117"/>
        <end position="136"/>
    </location>
</feature>
<feature type="transmembrane region" description="Helical" evidence="6">
    <location>
        <begin position="22"/>
        <end position="41"/>
    </location>
</feature>
<evidence type="ECO:0000256" key="3">
    <source>
        <dbReference type="ARBA" id="ARBA00022692"/>
    </source>
</evidence>
<evidence type="ECO:0000256" key="2">
    <source>
        <dbReference type="ARBA" id="ARBA00022448"/>
    </source>
</evidence>
<evidence type="ECO:0000256" key="4">
    <source>
        <dbReference type="ARBA" id="ARBA00022989"/>
    </source>
</evidence>
<dbReference type="PANTHER" id="PTHR43791">
    <property type="entry name" value="PERMEASE-RELATED"/>
    <property type="match status" value="1"/>
</dbReference>
<keyword evidence="8" id="KW-1185">Reference proteome</keyword>
<dbReference type="GO" id="GO:0016020">
    <property type="term" value="C:membrane"/>
    <property type="evidence" value="ECO:0007669"/>
    <property type="project" value="UniProtKB-SubCell"/>
</dbReference>
<dbReference type="PANTHER" id="PTHR43791:SF6">
    <property type="entry name" value="TRANSPORTER, PUTATIVE (AFU_ORTHOLOGUE AFUA_1G16690)-RELATED"/>
    <property type="match status" value="1"/>
</dbReference>
<dbReference type="Gene3D" id="1.20.1250.20">
    <property type="entry name" value="MFS general substrate transporter like domains"/>
    <property type="match status" value="1"/>
</dbReference>
<feature type="transmembrane region" description="Helical" evidence="6">
    <location>
        <begin position="266"/>
        <end position="287"/>
    </location>
</feature>